<organism evidence="1 2">
    <name type="scientific">Caerostris extrusa</name>
    <name type="common">Bark spider</name>
    <name type="synonym">Caerostris bankana</name>
    <dbReference type="NCBI Taxonomy" id="172846"/>
    <lineage>
        <taxon>Eukaryota</taxon>
        <taxon>Metazoa</taxon>
        <taxon>Ecdysozoa</taxon>
        <taxon>Arthropoda</taxon>
        <taxon>Chelicerata</taxon>
        <taxon>Arachnida</taxon>
        <taxon>Araneae</taxon>
        <taxon>Araneomorphae</taxon>
        <taxon>Entelegynae</taxon>
        <taxon>Araneoidea</taxon>
        <taxon>Araneidae</taxon>
        <taxon>Caerostris</taxon>
    </lineage>
</organism>
<dbReference type="Proteomes" id="UP001054945">
    <property type="component" value="Unassembled WGS sequence"/>
</dbReference>
<dbReference type="EMBL" id="BPLR01015599">
    <property type="protein sequence ID" value="GIY77284.1"/>
    <property type="molecule type" value="Genomic_DNA"/>
</dbReference>
<evidence type="ECO:0000313" key="1">
    <source>
        <dbReference type="EMBL" id="GIY77284.1"/>
    </source>
</evidence>
<protein>
    <submittedName>
        <fullName evidence="1">Uncharacterized protein</fullName>
    </submittedName>
</protein>
<sequence length="199" mass="21887">MRPAVPDFYLSLGAVIPSRVSTVSPICISNTRCSQNNTRGACLGQLSENGTEEFGVLKCASYRTCIATGIAASCIIPLSLFLVRCDHVPPRVEKVLKFYTALHFSVGVRQQMEQLLSLLHFGPPSGESVVSAIWFLLVLSCYILGLLKQTVASFTSVSHHESDLGLFFTAYLRYSETVSKAVSLVNRALSLLLWFMFDL</sequence>
<comment type="caution">
    <text evidence="1">The sequence shown here is derived from an EMBL/GenBank/DDBJ whole genome shotgun (WGS) entry which is preliminary data.</text>
</comment>
<gene>
    <name evidence="1" type="ORF">CEXT_690291</name>
</gene>
<reference evidence="1 2" key="1">
    <citation type="submission" date="2021-06" db="EMBL/GenBank/DDBJ databases">
        <title>Caerostris extrusa draft genome.</title>
        <authorList>
            <person name="Kono N."/>
            <person name="Arakawa K."/>
        </authorList>
    </citation>
    <scope>NUCLEOTIDE SEQUENCE [LARGE SCALE GENOMIC DNA]</scope>
</reference>
<evidence type="ECO:0000313" key="2">
    <source>
        <dbReference type="Proteomes" id="UP001054945"/>
    </source>
</evidence>
<name>A0AAV4W5Z1_CAEEX</name>
<accession>A0AAV4W5Z1</accession>
<proteinExistence type="predicted"/>
<dbReference type="AlphaFoldDB" id="A0AAV4W5Z1"/>
<keyword evidence="2" id="KW-1185">Reference proteome</keyword>